<dbReference type="GeneID" id="92353221"/>
<gene>
    <name evidence="1" type="ORF">SJAV_02910</name>
</gene>
<organism evidence="1">
    <name type="scientific">Sulfurisphaera javensis</name>
    <dbReference type="NCBI Taxonomy" id="2049879"/>
    <lineage>
        <taxon>Archaea</taxon>
        <taxon>Thermoproteota</taxon>
        <taxon>Thermoprotei</taxon>
        <taxon>Sulfolobales</taxon>
        <taxon>Sulfolobaceae</taxon>
        <taxon>Sulfurisphaera</taxon>
    </lineage>
</organism>
<dbReference type="EMBL" id="AP031322">
    <property type="protein sequence ID" value="BFH72347.1"/>
    <property type="molecule type" value="Genomic_DNA"/>
</dbReference>
<dbReference type="RefSeq" id="WP_369610579.1">
    <property type="nucleotide sequence ID" value="NZ_AP031322.1"/>
</dbReference>
<evidence type="ECO:0008006" key="2">
    <source>
        <dbReference type="Google" id="ProtNLM"/>
    </source>
</evidence>
<evidence type="ECO:0000313" key="1">
    <source>
        <dbReference type="EMBL" id="BFH72347.1"/>
    </source>
</evidence>
<dbReference type="SUPFAM" id="SSF52540">
    <property type="entry name" value="P-loop containing nucleoside triphosphate hydrolases"/>
    <property type="match status" value="1"/>
</dbReference>
<name>A0AAT9GN99_9CREN</name>
<reference evidence="1" key="1">
    <citation type="submission" date="2024-03" db="EMBL/GenBank/DDBJ databases">
        <title>Complete genome sequence of Sulfurisphaera javensis strain KD-1.</title>
        <authorList>
            <person name="Sakai H."/>
            <person name="Nur N."/>
            <person name="Suwanto A."/>
            <person name="Kurosawa N."/>
        </authorList>
    </citation>
    <scope>NUCLEOTIDE SEQUENCE</scope>
    <source>
        <strain evidence="1">KD-1</strain>
    </source>
</reference>
<sequence length="202" mass="23827">MNKRIRLLSLKGGVGKSTLAIQIANYLHEVEVPFVIEELDPLETICVITSCAYPTIKYFSINDFLYNRLKIDEKRLNKEYSRYQWKISIADMFTNVDPESEIVKFQNKITDKNLNVFITDKFTIKETMNYARKWMDPKVLIVNFLEDNERKTIEENLLDYVYGEGLFLKVYTIPYYSSFSEFENSSIVRNIIKDLLDILVQL</sequence>
<protein>
    <recommendedName>
        <fullName evidence="2">CobQ/CobB/MinD/ParA nucleotide binding domain-containing protein</fullName>
    </recommendedName>
</protein>
<dbReference type="KEGG" id="sjv:SJAV_02910"/>
<accession>A0AAT9GN99</accession>
<dbReference type="InterPro" id="IPR027417">
    <property type="entry name" value="P-loop_NTPase"/>
</dbReference>
<proteinExistence type="predicted"/>
<dbReference type="AlphaFoldDB" id="A0AAT9GN99"/>